<keyword evidence="2" id="KW-0472">Membrane</keyword>
<dbReference type="GO" id="GO:0006893">
    <property type="term" value="P:Golgi to plasma membrane transport"/>
    <property type="evidence" value="ECO:0007669"/>
    <property type="project" value="TreeGrafter"/>
</dbReference>
<feature type="transmembrane region" description="Helical" evidence="2">
    <location>
        <begin position="250"/>
        <end position="273"/>
    </location>
</feature>
<keyword evidence="2" id="KW-0812">Transmembrane</keyword>
<dbReference type="OrthoDB" id="245697at2759"/>
<name>A0A139AL31_GONPJ</name>
<dbReference type="InterPro" id="IPR052827">
    <property type="entry name" value="CHS_Export/Cell_Fusion_Reg"/>
</dbReference>
<dbReference type="Pfam" id="PF16892">
    <property type="entry name" value="CHS5_N"/>
    <property type="match status" value="1"/>
</dbReference>
<feature type="region of interest" description="Disordered" evidence="1">
    <location>
        <begin position="294"/>
        <end position="314"/>
    </location>
</feature>
<dbReference type="GO" id="GO:0046983">
    <property type="term" value="F:protein dimerization activity"/>
    <property type="evidence" value="ECO:0007669"/>
    <property type="project" value="InterPro"/>
</dbReference>
<sequence>MHCQLCSPHMQVGKLDAGMAILLSPDHHLIEFPATILPDGVSTGSIVNVSISRDIDKETRMRREFLDLQEDIYHAFRRKPESPTIKVKWVTQTSITITWDPLVLFNVELRGIDVYRNNIRSPGHFYGPTTVKLSGCEVNTEYEIFIGVRTSGGSLTSNKLTVRTHTLDNLTGIRIAFGEFGIPDEVQQLKEVCRRNECTWTDDLTVENTHFVCTLPRGEKYQRALELNIPIVNGDWIRQCEATRKIQPVGIYHVVSAPLLLVVAVGGAGCLTVRCARLSLYLAYRLESVSLSLSPSTSLDRPDARSPLTRRRGK</sequence>
<dbReference type="Pfam" id="PF16893">
    <property type="entry name" value="fn3_2"/>
    <property type="match status" value="1"/>
</dbReference>
<feature type="domain" description="Fibronectin type-III" evidence="4">
    <location>
        <begin position="79"/>
        <end position="169"/>
    </location>
</feature>
<dbReference type="AlphaFoldDB" id="A0A139AL31"/>
<reference evidence="5 6" key="1">
    <citation type="journal article" date="2015" name="Genome Biol. Evol.">
        <title>Phylogenomic analyses indicate that early fungi evolved digesting cell walls of algal ancestors of land plants.</title>
        <authorList>
            <person name="Chang Y."/>
            <person name="Wang S."/>
            <person name="Sekimoto S."/>
            <person name="Aerts A.L."/>
            <person name="Choi C."/>
            <person name="Clum A."/>
            <person name="LaButti K.M."/>
            <person name="Lindquist E.A."/>
            <person name="Yee Ngan C."/>
            <person name="Ohm R.A."/>
            <person name="Salamov A.A."/>
            <person name="Grigoriev I.V."/>
            <person name="Spatafora J.W."/>
            <person name="Berbee M.L."/>
        </authorList>
    </citation>
    <scope>NUCLEOTIDE SEQUENCE [LARGE SCALE GENOMIC DNA]</scope>
    <source>
        <strain evidence="5 6">JEL478</strain>
    </source>
</reference>
<dbReference type="CDD" id="cd00063">
    <property type="entry name" value="FN3"/>
    <property type="match status" value="1"/>
</dbReference>
<dbReference type="InterPro" id="IPR031669">
    <property type="entry name" value="Fn3_2"/>
</dbReference>
<dbReference type="Gene3D" id="6.20.120.50">
    <property type="match status" value="1"/>
</dbReference>
<dbReference type="SUPFAM" id="SSF52113">
    <property type="entry name" value="BRCT domain"/>
    <property type="match status" value="1"/>
</dbReference>
<dbReference type="PROSITE" id="PS50853">
    <property type="entry name" value="FN3"/>
    <property type="match status" value="1"/>
</dbReference>
<dbReference type="InterPro" id="IPR031673">
    <property type="entry name" value="Chs5_N"/>
</dbReference>
<keyword evidence="6" id="KW-1185">Reference proteome</keyword>
<dbReference type="EMBL" id="KQ965746">
    <property type="protein sequence ID" value="KXS17497.1"/>
    <property type="molecule type" value="Genomic_DNA"/>
</dbReference>
<dbReference type="PANTHER" id="PTHR47351:SF1">
    <property type="entry name" value="CHITIN BIOSYNTHESIS PROTEIN CHS5"/>
    <property type="match status" value="1"/>
</dbReference>
<feature type="domain" description="BRCT" evidence="3">
    <location>
        <begin position="165"/>
        <end position="254"/>
    </location>
</feature>
<dbReference type="SUPFAM" id="SSF49265">
    <property type="entry name" value="Fibronectin type III"/>
    <property type="match status" value="1"/>
</dbReference>
<evidence type="ECO:0008006" key="7">
    <source>
        <dbReference type="Google" id="ProtNLM"/>
    </source>
</evidence>
<gene>
    <name evidence="5" type="ORF">M427DRAFT_96917</name>
</gene>
<dbReference type="PANTHER" id="PTHR47351">
    <property type="entry name" value="CHITIN BIOSYNTHESIS PROTEIN CHS5"/>
    <property type="match status" value="1"/>
</dbReference>
<evidence type="ECO:0000259" key="3">
    <source>
        <dbReference type="PROSITE" id="PS50172"/>
    </source>
</evidence>
<keyword evidence="2" id="KW-1133">Transmembrane helix</keyword>
<dbReference type="SMART" id="SM00292">
    <property type="entry name" value="BRCT"/>
    <property type="match status" value="1"/>
</dbReference>
<dbReference type="GO" id="GO:0005802">
    <property type="term" value="C:trans-Golgi network"/>
    <property type="evidence" value="ECO:0007669"/>
    <property type="project" value="TreeGrafter"/>
</dbReference>
<dbReference type="Pfam" id="PF12738">
    <property type="entry name" value="PTCB-BRCT"/>
    <property type="match status" value="1"/>
</dbReference>
<protein>
    <recommendedName>
        <fullName evidence="7">BRCT domain-containing protein</fullName>
    </recommendedName>
</protein>
<accession>A0A139AL31</accession>
<evidence type="ECO:0000313" key="5">
    <source>
        <dbReference type="EMBL" id="KXS17497.1"/>
    </source>
</evidence>
<dbReference type="InterPro" id="IPR001357">
    <property type="entry name" value="BRCT_dom"/>
</dbReference>
<dbReference type="InterPro" id="IPR013783">
    <property type="entry name" value="Ig-like_fold"/>
</dbReference>
<dbReference type="InterPro" id="IPR036116">
    <property type="entry name" value="FN3_sf"/>
</dbReference>
<dbReference type="CDD" id="cd17742">
    <property type="entry name" value="BRCT_CHS5_like"/>
    <property type="match status" value="1"/>
</dbReference>
<dbReference type="STRING" id="1344416.A0A139AL31"/>
<dbReference type="InterPro" id="IPR003961">
    <property type="entry name" value="FN3_dom"/>
</dbReference>
<dbReference type="OMA" id="WILACHT"/>
<evidence type="ECO:0000256" key="1">
    <source>
        <dbReference type="SAM" id="MobiDB-lite"/>
    </source>
</evidence>
<dbReference type="PROSITE" id="PS50172">
    <property type="entry name" value="BRCT"/>
    <property type="match status" value="1"/>
</dbReference>
<dbReference type="GO" id="GO:0034044">
    <property type="term" value="C:exomer complex"/>
    <property type="evidence" value="ECO:0007669"/>
    <property type="project" value="TreeGrafter"/>
</dbReference>
<evidence type="ECO:0000313" key="6">
    <source>
        <dbReference type="Proteomes" id="UP000070544"/>
    </source>
</evidence>
<dbReference type="Proteomes" id="UP000070544">
    <property type="component" value="Unassembled WGS sequence"/>
</dbReference>
<dbReference type="Gene3D" id="2.60.40.10">
    <property type="entry name" value="Immunoglobulins"/>
    <property type="match status" value="1"/>
</dbReference>
<evidence type="ECO:0000256" key="2">
    <source>
        <dbReference type="SAM" id="Phobius"/>
    </source>
</evidence>
<dbReference type="Gene3D" id="3.40.50.10190">
    <property type="entry name" value="BRCT domain"/>
    <property type="match status" value="1"/>
</dbReference>
<dbReference type="GO" id="GO:0000747">
    <property type="term" value="P:conjugation with cellular fusion"/>
    <property type="evidence" value="ECO:0007669"/>
    <property type="project" value="TreeGrafter"/>
</dbReference>
<dbReference type="InterPro" id="IPR036420">
    <property type="entry name" value="BRCT_dom_sf"/>
</dbReference>
<evidence type="ECO:0000259" key="4">
    <source>
        <dbReference type="PROSITE" id="PS50853"/>
    </source>
</evidence>
<proteinExistence type="predicted"/>
<organism evidence="5 6">
    <name type="scientific">Gonapodya prolifera (strain JEL478)</name>
    <name type="common">Monoblepharis prolifera</name>
    <dbReference type="NCBI Taxonomy" id="1344416"/>
    <lineage>
        <taxon>Eukaryota</taxon>
        <taxon>Fungi</taxon>
        <taxon>Fungi incertae sedis</taxon>
        <taxon>Chytridiomycota</taxon>
        <taxon>Chytridiomycota incertae sedis</taxon>
        <taxon>Monoblepharidomycetes</taxon>
        <taxon>Monoblepharidales</taxon>
        <taxon>Gonapodyaceae</taxon>
        <taxon>Gonapodya</taxon>
    </lineage>
</organism>